<dbReference type="AlphaFoldDB" id="A0A8H4AHF9"/>
<keyword evidence="1" id="KW-0812">Transmembrane</keyword>
<evidence type="ECO:0000313" key="3">
    <source>
        <dbReference type="Proteomes" id="UP000439903"/>
    </source>
</evidence>
<dbReference type="InterPro" id="IPR011990">
    <property type="entry name" value="TPR-like_helical_dom_sf"/>
</dbReference>
<dbReference type="EMBL" id="WTPW01000602">
    <property type="protein sequence ID" value="KAF0496163.1"/>
    <property type="molecule type" value="Genomic_DNA"/>
</dbReference>
<gene>
    <name evidence="2" type="ORF">F8M41_021062</name>
</gene>
<sequence>MDSHCGPAWVGFGHTLAIESEHDQTITAYSTAAKLYPGDWYAQSVDSFKNALKVAEEQNVGHKYGKQYGLILAMLSASWILLNHISKK</sequence>
<dbReference type="Gene3D" id="1.25.40.10">
    <property type="entry name" value="Tetratricopeptide repeat domain"/>
    <property type="match status" value="1"/>
</dbReference>
<keyword evidence="3" id="KW-1185">Reference proteome</keyword>
<name>A0A8H4AHF9_GIGMA</name>
<reference evidence="2 3" key="1">
    <citation type="journal article" date="2019" name="Environ. Microbiol.">
        <title>At the nexus of three kingdoms: the genome of the mycorrhizal fungus Gigaspora margarita provides insights into plant, endobacterial and fungal interactions.</title>
        <authorList>
            <person name="Venice F."/>
            <person name="Ghignone S."/>
            <person name="Salvioli di Fossalunga A."/>
            <person name="Amselem J."/>
            <person name="Novero M."/>
            <person name="Xianan X."/>
            <person name="Sedzielewska Toro K."/>
            <person name="Morin E."/>
            <person name="Lipzen A."/>
            <person name="Grigoriev I.V."/>
            <person name="Henrissat B."/>
            <person name="Martin F.M."/>
            <person name="Bonfante P."/>
        </authorList>
    </citation>
    <scope>NUCLEOTIDE SEQUENCE [LARGE SCALE GENOMIC DNA]</scope>
    <source>
        <strain evidence="2 3">BEG34</strain>
    </source>
</reference>
<keyword evidence="1" id="KW-0472">Membrane</keyword>
<comment type="caution">
    <text evidence="2">The sequence shown here is derived from an EMBL/GenBank/DDBJ whole genome shotgun (WGS) entry which is preliminary data.</text>
</comment>
<evidence type="ECO:0000313" key="2">
    <source>
        <dbReference type="EMBL" id="KAF0496163.1"/>
    </source>
</evidence>
<dbReference type="OrthoDB" id="10006270at2759"/>
<organism evidence="2 3">
    <name type="scientific">Gigaspora margarita</name>
    <dbReference type="NCBI Taxonomy" id="4874"/>
    <lineage>
        <taxon>Eukaryota</taxon>
        <taxon>Fungi</taxon>
        <taxon>Fungi incertae sedis</taxon>
        <taxon>Mucoromycota</taxon>
        <taxon>Glomeromycotina</taxon>
        <taxon>Glomeromycetes</taxon>
        <taxon>Diversisporales</taxon>
        <taxon>Gigasporaceae</taxon>
        <taxon>Gigaspora</taxon>
    </lineage>
</organism>
<feature type="transmembrane region" description="Helical" evidence="1">
    <location>
        <begin position="68"/>
        <end position="85"/>
    </location>
</feature>
<accession>A0A8H4AHF9</accession>
<proteinExistence type="predicted"/>
<evidence type="ECO:0000256" key="1">
    <source>
        <dbReference type="SAM" id="Phobius"/>
    </source>
</evidence>
<protein>
    <submittedName>
        <fullName evidence="2">Anaphase-promoting complex subunit cut9</fullName>
    </submittedName>
</protein>
<keyword evidence="1" id="KW-1133">Transmembrane helix</keyword>
<dbReference type="Proteomes" id="UP000439903">
    <property type="component" value="Unassembled WGS sequence"/>
</dbReference>